<keyword evidence="3 5" id="KW-1133">Transmembrane helix</keyword>
<dbReference type="EMBL" id="FNVP01000013">
    <property type="protein sequence ID" value="SEG42796.1"/>
    <property type="molecule type" value="Genomic_DNA"/>
</dbReference>
<feature type="transmembrane region" description="Helical" evidence="5">
    <location>
        <begin position="12"/>
        <end position="32"/>
    </location>
</feature>
<name>A0A1H6A4X2_9FLAO</name>
<reference evidence="8" key="1">
    <citation type="submission" date="2016-10" db="EMBL/GenBank/DDBJ databases">
        <authorList>
            <person name="Varghese N."/>
            <person name="Submissions S."/>
        </authorList>
    </citation>
    <scope>NUCLEOTIDE SEQUENCE [LARGE SCALE GENOMIC DNA]</scope>
    <source>
        <strain evidence="8">CGMCC 1.9230</strain>
    </source>
</reference>
<sequence>MKNYLKKISKIFLWTLGAIILLFLLLIAIIQIPSVQNYAKEKAVTYLEGKIKTKVSIDTLQIGFPEKIILKGVYFQDQKKDTLLAGEKLSADISMLQLMNNKIEINSLELEGITANLNRDSKAVFNFEYIFKAFASPEKQKSDSPPMQFSVADIKLDRIKFNYNDAVTKNDLNANLNHFETTVKTFDLDQMIFEIPKVKVNGLRFKLKQGLVQISNKTKVAAIKNAPESILKLKLGEVDFAKIDVDYQSDETKLSTKFYLKKLLAKIDKIDLNNQLLLFDSIDLTGAEGELAFGKLDPTNAKKESNGAPNNWEVKITKTEFKRVNFRYDNNNIDRIKEGIDYNHLDFTKLNLQLDAFYYNPENISGDANSLTFKDKSGLNIQSFNAEFFYGKKNAFLKKLYLKTPQTELRDEILIGYPSIQSLVKNPGELGITANLKKSKLGIKDILLFAPILIKTNPFMSNRNAILLVNGKVSGKLKNFSFPDIEISGIGTTKVVASGKIIGLPDANKAFFDLNVKDLQSSSKDFNGILPPKTIPNSIQLPSKFSAVGTFKGTITNFNTNMNLVSSFGKAKIKGTYDRSVKNKEKYDAQTELTNFDLGKFIKNDSIGKVTLKANIKGSGSNLKTAMVSLNGTILKAYYNKYTYKNLSIKGNIRNGNFNATAFAKDPNLKFDLVSSGSFRDKYPTGKLKLNIDIADLEKLNLHAGPMKIRGVINADIQSANLDYLNGTVNAYNITIANAKEQFLIDSISVVATSTSQKNTLVFKSPFMDGEVNGKYKLSKIATALSNSVAKYYDSKPNRRKIPVEKQQFVFKIGVKDSPILLNLIPDLKSLEPINISGRYNSVNDSIVLNGTIPKLTYGENTITNAVLKVDTKDKALVYSLIIDDIQNKQIQLPYTNISGKVQNNILDYTLQLKDVKDKERYLISGTLQATNGNNEVSFDPNNLLLNYESWKIKQDNLIRFGKNGIYADNFELSKDGSSIRIQSESSNRNAPIAIDFKDFDIKTITSVVEKQDLQMSGKINGKSLVKNVNTSPLFTSDLTIENFTFKKDTVGNVIIKVNNAFANRYDAVISITGQGNQVNLDGNYKTTDSSFNMNLAIEKLNLKSIQGFTLDNLKESTGFFTGNFKITGNTTQPKVIGELQFNEIGFKATKLNSSFKSANDKIVFTSDAILFDNFIIKDEKDNPLTINGKINSANFRNFGFDLALDADNFKAINSKAKDNAMYYGELYLDNHLKISGNFDNPVVEGNIKINKDTKFTVVIPQSDPSIADREGIVEFIDQDNPQLLGEIALEEFTSESAIKGVNASVNIEIDKEAELSLVIDKANGDFLKLKGEAQLNGGIDPSGKTTLTGRYELSEGSYEMNFNSIKRKFDIKPGSYILWTGEPTTADISITAIYKTDAAPIDLVNDQLGTVTAEVRNTYKQRIPFETRLKMTGEIMKPTISFDIVLPEGNNSVSTEIINTTQAKLAQLRQQPDELNKQVFALLLLNRFIGENPFASEAGRANVSSLARESVSKILSQQLNNLAGDLISGVEFNFDLNTSDDYTTGQRANKTDLNVGISKKLLNDRLKVTVGSSFGIEGPQQVNQNANNIAGDVSLDYQLSKDGRYKIRAYRLNKYQVALQGEVVETGIAFIITLDYNKFKELFNKSKIKKATKKNK</sequence>
<dbReference type="GO" id="GO:0090313">
    <property type="term" value="P:regulation of protein targeting to membrane"/>
    <property type="evidence" value="ECO:0007669"/>
    <property type="project" value="TreeGrafter"/>
</dbReference>
<dbReference type="Pfam" id="PF05359">
    <property type="entry name" value="DUF748"/>
    <property type="match status" value="1"/>
</dbReference>
<evidence type="ECO:0000259" key="6">
    <source>
        <dbReference type="Pfam" id="PF04357"/>
    </source>
</evidence>
<dbReference type="RefSeq" id="WP_104000684.1">
    <property type="nucleotide sequence ID" value="NZ_FNVP01000013.1"/>
</dbReference>
<comment type="subcellular location">
    <subcellularLocation>
        <location evidence="1">Membrane</location>
        <topology evidence="1">Single-pass membrane protein</topology>
    </subcellularLocation>
</comment>
<keyword evidence="2 5" id="KW-0812">Transmembrane</keyword>
<gene>
    <name evidence="7" type="ORF">SAMN04488130_11329</name>
</gene>
<dbReference type="OrthoDB" id="9811276at2"/>
<evidence type="ECO:0000313" key="7">
    <source>
        <dbReference type="EMBL" id="SEG42796.1"/>
    </source>
</evidence>
<proteinExistence type="predicted"/>
<dbReference type="InterPro" id="IPR007452">
    <property type="entry name" value="TamB_C"/>
</dbReference>
<dbReference type="PANTHER" id="PTHR30441:SF8">
    <property type="entry name" value="DUF748 DOMAIN-CONTAINING PROTEIN"/>
    <property type="match status" value="1"/>
</dbReference>
<protein>
    <recommendedName>
        <fullName evidence="6">Translocation and assembly module TamB C-terminal domain-containing protein</fullName>
    </recommendedName>
</protein>
<dbReference type="GO" id="GO:0009306">
    <property type="term" value="P:protein secretion"/>
    <property type="evidence" value="ECO:0007669"/>
    <property type="project" value="InterPro"/>
</dbReference>
<evidence type="ECO:0000256" key="4">
    <source>
        <dbReference type="ARBA" id="ARBA00023136"/>
    </source>
</evidence>
<evidence type="ECO:0000256" key="1">
    <source>
        <dbReference type="ARBA" id="ARBA00004167"/>
    </source>
</evidence>
<feature type="domain" description="Translocation and assembly module TamB C-terminal" evidence="6">
    <location>
        <begin position="1176"/>
        <end position="1619"/>
    </location>
</feature>
<organism evidence="7 8">
    <name type="scientific">Flavobacterium urumqiense</name>
    <dbReference type="NCBI Taxonomy" id="935224"/>
    <lineage>
        <taxon>Bacteria</taxon>
        <taxon>Pseudomonadati</taxon>
        <taxon>Bacteroidota</taxon>
        <taxon>Flavobacteriia</taxon>
        <taxon>Flavobacteriales</taxon>
        <taxon>Flavobacteriaceae</taxon>
        <taxon>Flavobacterium</taxon>
    </lineage>
</organism>
<dbReference type="PANTHER" id="PTHR30441">
    <property type="entry name" value="DUF748 DOMAIN-CONTAINING PROTEIN"/>
    <property type="match status" value="1"/>
</dbReference>
<evidence type="ECO:0000313" key="8">
    <source>
        <dbReference type="Proteomes" id="UP000236737"/>
    </source>
</evidence>
<evidence type="ECO:0000256" key="2">
    <source>
        <dbReference type="ARBA" id="ARBA00022692"/>
    </source>
</evidence>
<evidence type="ECO:0000256" key="5">
    <source>
        <dbReference type="SAM" id="Phobius"/>
    </source>
</evidence>
<keyword evidence="8" id="KW-1185">Reference proteome</keyword>
<keyword evidence="4 5" id="KW-0472">Membrane</keyword>
<accession>A0A1H6A4X2</accession>
<dbReference type="Proteomes" id="UP000236737">
    <property type="component" value="Unassembled WGS sequence"/>
</dbReference>
<dbReference type="InterPro" id="IPR052894">
    <property type="entry name" value="AsmA-related"/>
</dbReference>
<dbReference type="Pfam" id="PF04357">
    <property type="entry name" value="TamB"/>
    <property type="match status" value="1"/>
</dbReference>
<dbReference type="InterPro" id="IPR008023">
    <property type="entry name" value="DUF748"/>
</dbReference>
<evidence type="ECO:0000256" key="3">
    <source>
        <dbReference type="ARBA" id="ARBA00022989"/>
    </source>
</evidence>
<dbReference type="GO" id="GO:0005886">
    <property type="term" value="C:plasma membrane"/>
    <property type="evidence" value="ECO:0007669"/>
    <property type="project" value="InterPro"/>
</dbReference>